<feature type="region of interest" description="Disordered" evidence="1">
    <location>
        <begin position="34"/>
        <end position="130"/>
    </location>
</feature>
<feature type="signal peptide" evidence="2">
    <location>
        <begin position="1"/>
        <end position="25"/>
    </location>
</feature>
<dbReference type="RefSeq" id="WP_147182714.1">
    <property type="nucleotide sequence ID" value="NZ_CP042382.1"/>
</dbReference>
<organism evidence="3 4">
    <name type="scientific">Pistricoccus aurantiacus</name>
    <dbReference type="NCBI Taxonomy" id="1883414"/>
    <lineage>
        <taxon>Bacteria</taxon>
        <taxon>Pseudomonadati</taxon>
        <taxon>Pseudomonadota</taxon>
        <taxon>Gammaproteobacteria</taxon>
        <taxon>Oceanospirillales</taxon>
        <taxon>Halomonadaceae</taxon>
        <taxon>Pistricoccus</taxon>
    </lineage>
</organism>
<evidence type="ECO:0008006" key="5">
    <source>
        <dbReference type="Google" id="ProtNLM"/>
    </source>
</evidence>
<dbReference type="OrthoDB" id="6184028at2"/>
<protein>
    <recommendedName>
        <fullName evidence="5">DUF4148 domain-containing protein</fullName>
    </recommendedName>
</protein>
<keyword evidence="4" id="KW-1185">Reference proteome</keyword>
<feature type="chain" id="PRO_5022756347" description="DUF4148 domain-containing protein" evidence="2">
    <location>
        <begin position="26"/>
        <end position="130"/>
    </location>
</feature>
<feature type="compositionally biased region" description="Polar residues" evidence="1">
    <location>
        <begin position="77"/>
        <end position="89"/>
    </location>
</feature>
<reference evidence="3 4" key="1">
    <citation type="submission" date="2019-06" db="EMBL/GenBank/DDBJ databases">
        <title>Genome analyses of bacteria isolated from kimchi.</title>
        <authorList>
            <person name="Lee S."/>
            <person name="Ahn S."/>
            <person name="Roh S."/>
        </authorList>
    </citation>
    <scope>NUCLEOTIDE SEQUENCE [LARGE SCALE GENOMIC DNA]</scope>
    <source>
        <strain evidence="3 4">CBA4606</strain>
    </source>
</reference>
<evidence type="ECO:0000313" key="3">
    <source>
        <dbReference type="EMBL" id="QEA37646.1"/>
    </source>
</evidence>
<accession>A0A5B8SLL7</accession>
<feature type="compositionally biased region" description="Polar residues" evidence="1">
    <location>
        <begin position="34"/>
        <end position="68"/>
    </location>
</feature>
<gene>
    <name evidence="3" type="ORF">FGL86_00210</name>
</gene>
<dbReference type="KEGG" id="paur:FGL86_00210"/>
<dbReference type="EMBL" id="CP042382">
    <property type="protein sequence ID" value="QEA37646.1"/>
    <property type="molecule type" value="Genomic_DNA"/>
</dbReference>
<keyword evidence="2" id="KW-0732">Signal</keyword>
<feature type="compositionally biased region" description="Basic and acidic residues" evidence="1">
    <location>
        <begin position="116"/>
        <end position="130"/>
    </location>
</feature>
<evidence type="ECO:0000256" key="1">
    <source>
        <dbReference type="SAM" id="MobiDB-lite"/>
    </source>
</evidence>
<evidence type="ECO:0000313" key="4">
    <source>
        <dbReference type="Proteomes" id="UP000321272"/>
    </source>
</evidence>
<sequence length="130" mass="14323">MMSLKQLAAISVSIIGLSSASLALADMPYENKAGQSAQMTHDMQRQNESAASANGTWNKKSQTGNTSHRGNKFVESFRQSNTLGQSDAISKTRPYASLNKNYEPSPKPSLKADTSTYHDNKDRIGRRLDW</sequence>
<proteinExistence type="predicted"/>
<evidence type="ECO:0000256" key="2">
    <source>
        <dbReference type="SAM" id="SignalP"/>
    </source>
</evidence>
<name>A0A5B8SLL7_9GAMM</name>
<dbReference type="AlphaFoldDB" id="A0A5B8SLL7"/>
<dbReference type="Proteomes" id="UP000321272">
    <property type="component" value="Chromosome"/>
</dbReference>